<evidence type="ECO:0000313" key="8">
    <source>
        <dbReference type="Proteomes" id="UP000481153"/>
    </source>
</evidence>
<evidence type="ECO:0000256" key="1">
    <source>
        <dbReference type="ARBA" id="ARBA00022527"/>
    </source>
</evidence>
<reference evidence="7 8" key="1">
    <citation type="submission" date="2019-07" db="EMBL/GenBank/DDBJ databases">
        <title>Genomics analysis of Aphanomyces spp. identifies a new class of oomycete effector associated with host adaptation.</title>
        <authorList>
            <person name="Gaulin E."/>
        </authorList>
    </citation>
    <scope>NUCLEOTIDE SEQUENCE [LARGE SCALE GENOMIC DNA]</scope>
    <source>
        <strain evidence="7 8">ATCC 201684</strain>
    </source>
</reference>
<name>A0A6G0XBQ9_9STRA</name>
<proteinExistence type="predicted"/>
<organism evidence="7 8">
    <name type="scientific">Aphanomyces euteiches</name>
    <dbReference type="NCBI Taxonomy" id="100861"/>
    <lineage>
        <taxon>Eukaryota</taxon>
        <taxon>Sar</taxon>
        <taxon>Stramenopiles</taxon>
        <taxon>Oomycota</taxon>
        <taxon>Saprolegniomycetes</taxon>
        <taxon>Saprolegniales</taxon>
        <taxon>Verrucalvaceae</taxon>
        <taxon>Aphanomyces</taxon>
    </lineage>
</organism>
<dbReference type="Proteomes" id="UP000481153">
    <property type="component" value="Unassembled WGS sequence"/>
</dbReference>
<dbReference type="SUPFAM" id="SSF56112">
    <property type="entry name" value="Protein kinase-like (PK-like)"/>
    <property type="match status" value="1"/>
</dbReference>
<comment type="caution">
    <text evidence="7">The sequence shown here is derived from an EMBL/GenBank/DDBJ whole genome shotgun (WGS) entry which is preliminary data.</text>
</comment>
<keyword evidence="3" id="KW-0547">Nucleotide-binding</keyword>
<keyword evidence="8" id="KW-1185">Reference proteome</keyword>
<sequence>MKYRVERELATAQQGSILLGRDAELDRAVVIKSVAATDGAAAEVQIHASLPPHPHVLRLTDHFDHDNTIHMVFDYCPNGDLYAELKRRSRFRMDQALAYMAQITSAVLHIHSQGIAHRDLSLENVLLDASSNCQLCDFGLAVPVSSCSADDGPVGKMKYMAPEVFAEEAYDPCKADVWSLGIMLFMMVSGVPLVEQPSGKDKRYRMLEAYGVHSLVNLWHLEAFFSESLLELLELMLEIDPVRRLSTKEVLHALLTELNNLYPTSKRPWLRGVLLNI</sequence>
<dbReference type="PANTHER" id="PTHR24345:SF91">
    <property type="entry name" value="SERINE_THREONINE-PROTEIN KINASE PLK4"/>
    <property type="match status" value="1"/>
</dbReference>
<dbReference type="EMBL" id="VJMJ01000084">
    <property type="protein sequence ID" value="KAF0737551.1"/>
    <property type="molecule type" value="Genomic_DNA"/>
</dbReference>
<gene>
    <name evidence="7" type="ORF">Ae201684_006706</name>
</gene>
<evidence type="ECO:0000256" key="5">
    <source>
        <dbReference type="ARBA" id="ARBA00022840"/>
    </source>
</evidence>
<accession>A0A6G0XBQ9</accession>
<evidence type="ECO:0000256" key="3">
    <source>
        <dbReference type="ARBA" id="ARBA00022741"/>
    </source>
</evidence>
<dbReference type="PANTHER" id="PTHR24345">
    <property type="entry name" value="SERINE/THREONINE-PROTEIN KINASE PLK"/>
    <property type="match status" value="1"/>
</dbReference>
<dbReference type="GO" id="GO:0004674">
    <property type="term" value="F:protein serine/threonine kinase activity"/>
    <property type="evidence" value="ECO:0007669"/>
    <property type="project" value="UniProtKB-KW"/>
</dbReference>
<protein>
    <recommendedName>
        <fullName evidence="6">Protein kinase domain-containing protein</fullName>
    </recommendedName>
</protein>
<dbReference type="Pfam" id="PF00069">
    <property type="entry name" value="Pkinase"/>
    <property type="match status" value="1"/>
</dbReference>
<dbReference type="AlphaFoldDB" id="A0A6G0XBQ9"/>
<dbReference type="PROSITE" id="PS50011">
    <property type="entry name" value="PROTEIN_KINASE_DOM"/>
    <property type="match status" value="1"/>
</dbReference>
<dbReference type="Gene3D" id="1.10.510.10">
    <property type="entry name" value="Transferase(Phosphotransferase) domain 1"/>
    <property type="match status" value="1"/>
</dbReference>
<dbReference type="GO" id="GO:0005524">
    <property type="term" value="F:ATP binding"/>
    <property type="evidence" value="ECO:0007669"/>
    <property type="project" value="UniProtKB-KW"/>
</dbReference>
<dbReference type="InterPro" id="IPR000719">
    <property type="entry name" value="Prot_kinase_dom"/>
</dbReference>
<evidence type="ECO:0000313" key="7">
    <source>
        <dbReference type="EMBL" id="KAF0737551.1"/>
    </source>
</evidence>
<evidence type="ECO:0000259" key="6">
    <source>
        <dbReference type="PROSITE" id="PS50011"/>
    </source>
</evidence>
<dbReference type="InterPro" id="IPR011009">
    <property type="entry name" value="Kinase-like_dom_sf"/>
</dbReference>
<dbReference type="VEuPathDB" id="FungiDB:AeMF1_011113"/>
<dbReference type="GO" id="GO:0005634">
    <property type="term" value="C:nucleus"/>
    <property type="evidence" value="ECO:0007669"/>
    <property type="project" value="TreeGrafter"/>
</dbReference>
<evidence type="ECO:0000256" key="4">
    <source>
        <dbReference type="ARBA" id="ARBA00022777"/>
    </source>
</evidence>
<evidence type="ECO:0000256" key="2">
    <source>
        <dbReference type="ARBA" id="ARBA00022679"/>
    </source>
</evidence>
<keyword evidence="4" id="KW-0418">Kinase</keyword>
<feature type="domain" description="Protein kinase" evidence="6">
    <location>
        <begin position="3"/>
        <end position="255"/>
    </location>
</feature>
<keyword evidence="2" id="KW-0808">Transferase</keyword>
<keyword evidence="5" id="KW-0067">ATP-binding</keyword>
<keyword evidence="1" id="KW-0723">Serine/threonine-protein kinase</keyword>